<dbReference type="PANTHER" id="PTHR31225:SF241">
    <property type="entry name" value="TERPENE SYNTHASE FAMILY, METAL-BINDING DOMAIN PROTEIN"/>
    <property type="match status" value="1"/>
</dbReference>
<evidence type="ECO:0000313" key="3">
    <source>
        <dbReference type="Proteomes" id="UP001603857"/>
    </source>
</evidence>
<dbReference type="AlphaFoldDB" id="A0ABD1M6Y3"/>
<evidence type="ECO:0000259" key="1">
    <source>
        <dbReference type="Pfam" id="PF01397"/>
    </source>
</evidence>
<dbReference type="Proteomes" id="UP001603857">
    <property type="component" value="Unassembled WGS sequence"/>
</dbReference>
<gene>
    <name evidence="2" type="ORF">Fmac_019125</name>
</gene>
<dbReference type="InterPro" id="IPR036965">
    <property type="entry name" value="Terpene_synth_N_sf"/>
</dbReference>
<dbReference type="SUPFAM" id="SSF48239">
    <property type="entry name" value="Terpenoid cyclases/Protein prenyltransferases"/>
    <property type="match status" value="1"/>
</dbReference>
<dbReference type="InterPro" id="IPR050148">
    <property type="entry name" value="Terpene_synthase-like"/>
</dbReference>
<dbReference type="InterPro" id="IPR001906">
    <property type="entry name" value="Terpene_synth_N"/>
</dbReference>
<accession>A0ABD1M6Y3</accession>
<dbReference type="PANTHER" id="PTHR31225">
    <property type="entry name" value="OS04G0344100 PROTEIN-RELATED"/>
    <property type="match status" value="1"/>
</dbReference>
<reference evidence="2 3" key="1">
    <citation type="submission" date="2024-08" db="EMBL/GenBank/DDBJ databases">
        <title>Insights into the chromosomal genome structure of Flemingia macrophylla.</title>
        <authorList>
            <person name="Ding Y."/>
            <person name="Zhao Y."/>
            <person name="Bi W."/>
            <person name="Wu M."/>
            <person name="Zhao G."/>
            <person name="Gong Y."/>
            <person name="Li W."/>
            <person name="Zhang P."/>
        </authorList>
    </citation>
    <scope>NUCLEOTIDE SEQUENCE [LARGE SCALE GENOMIC DNA]</scope>
    <source>
        <strain evidence="2">DYQJB</strain>
        <tissue evidence="2">Leaf</tissue>
    </source>
</reference>
<name>A0ABD1M6Y3_9FABA</name>
<comment type="caution">
    <text evidence="2">The sequence shown here is derived from an EMBL/GenBank/DDBJ whole genome shotgun (WGS) entry which is preliminary data.</text>
</comment>
<dbReference type="Pfam" id="PF01397">
    <property type="entry name" value="Terpene_synth"/>
    <property type="match status" value="1"/>
</dbReference>
<evidence type="ECO:0000313" key="2">
    <source>
        <dbReference type="EMBL" id="KAL2331544.1"/>
    </source>
</evidence>
<sequence length="220" mass="25782">MELNDNVKQQAQILKEKVKKMFQSSTNQSIMQKLSFIDLLQRFGISYHFQPEINETLEQIYKTSTKDKSISEDGDHNFLALLFRLLRHQGYQISSSVFENFKNEQGNFNIILANDIQGLYNLYEAAQLRTYEDDILEEVCNFSKTHLKLLASQTNPSLATQINHCLRHPLNKTVLRFETRYHMTTYEQDSSHNKTLLTFAKVDFNILQKMHRKEIGVITK</sequence>
<keyword evidence="3" id="KW-1185">Reference proteome</keyword>
<dbReference type="InterPro" id="IPR008930">
    <property type="entry name" value="Terpenoid_cyclase/PrenylTrfase"/>
</dbReference>
<organism evidence="2 3">
    <name type="scientific">Flemingia macrophylla</name>
    <dbReference type="NCBI Taxonomy" id="520843"/>
    <lineage>
        <taxon>Eukaryota</taxon>
        <taxon>Viridiplantae</taxon>
        <taxon>Streptophyta</taxon>
        <taxon>Embryophyta</taxon>
        <taxon>Tracheophyta</taxon>
        <taxon>Spermatophyta</taxon>
        <taxon>Magnoliopsida</taxon>
        <taxon>eudicotyledons</taxon>
        <taxon>Gunneridae</taxon>
        <taxon>Pentapetalae</taxon>
        <taxon>rosids</taxon>
        <taxon>fabids</taxon>
        <taxon>Fabales</taxon>
        <taxon>Fabaceae</taxon>
        <taxon>Papilionoideae</taxon>
        <taxon>50 kb inversion clade</taxon>
        <taxon>NPAAA clade</taxon>
        <taxon>indigoferoid/millettioid clade</taxon>
        <taxon>Phaseoleae</taxon>
        <taxon>Flemingia</taxon>
    </lineage>
</organism>
<feature type="domain" description="Terpene synthase N-terminal" evidence="1">
    <location>
        <begin position="5"/>
        <end position="166"/>
    </location>
</feature>
<dbReference type="EMBL" id="JBGMDY010000006">
    <property type="protein sequence ID" value="KAL2331544.1"/>
    <property type="molecule type" value="Genomic_DNA"/>
</dbReference>
<protein>
    <recommendedName>
        <fullName evidence="1">Terpene synthase N-terminal domain-containing protein</fullName>
    </recommendedName>
</protein>
<dbReference type="Gene3D" id="1.50.10.130">
    <property type="entry name" value="Terpene synthase, N-terminal domain"/>
    <property type="match status" value="1"/>
</dbReference>
<proteinExistence type="predicted"/>